<keyword evidence="3" id="KW-1185">Reference proteome</keyword>
<accession>A0AAV1A0J0</accession>
<evidence type="ECO:0000256" key="1">
    <source>
        <dbReference type="ARBA" id="ARBA00006974"/>
    </source>
</evidence>
<reference evidence="2 3" key="1">
    <citation type="submission" date="2023-01" db="EMBL/GenBank/DDBJ databases">
        <authorList>
            <person name="Kreplak J."/>
        </authorList>
    </citation>
    <scope>NUCLEOTIDE SEQUENCE [LARGE SCALE GENOMIC DNA]</scope>
</reference>
<organism evidence="2 3">
    <name type="scientific">Vicia faba</name>
    <name type="common">Broad bean</name>
    <name type="synonym">Faba vulgaris</name>
    <dbReference type="NCBI Taxonomy" id="3906"/>
    <lineage>
        <taxon>Eukaryota</taxon>
        <taxon>Viridiplantae</taxon>
        <taxon>Streptophyta</taxon>
        <taxon>Embryophyta</taxon>
        <taxon>Tracheophyta</taxon>
        <taxon>Spermatophyta</taxon>
        <taxon>Magnoliopsida</taxon>
        <taxon>eudicotyledons</taxon>
        <taxon>Gunneridae</taxon>
        <taxon>Pentapetalae</taxon>
        <taxon>rosids</taxon>
        <taxon>fabids</taxon>
        <taxon>Fabales</taxon>
        <taxon>Fabaceae</taxon>
        <taxon>Papilionoideae</taxon>
        <taxon>50 kb inversion clade</taxon>
        <taxon>NPAAA clade</taxon>
        <taxon>Hologalegina</taxon>
        <taxon>IRL clade</taxon>
        <taxon>Fabeae</taxon>
        <taxon>Vicia</taxon>
    </lineage>
</organism>
<protein>
    <recommendedName>
        <fullName evidence="4">SAUR-like auxin-responsive protein family</fullName>
    </recommendedName>
</protein>
<comment type="similarity">
    <text evidence="1">Belongs to the ARG7 family.</text>
</comment>
<dbReference type="GO" id="GO:0009733">
    <property type="term" value="P:response to auxin"/>
    <property type="evidence" value="ECO:0007669"/>
    <property type="project" value="InterPro"/>
</dbReference>
<dbReference type="EMBL" id="OX451738">
    <property type="protein sequence ID" value="CAI8604120.1"/>
    <property type="molecule type" value="Genomic_DNA"/>
</dbReference>
<sequence length="105" mass="11991">MKVKVFRNCWLRVKFLKFPIGMWVTSQHKSHSHIPKDVPKGHIVVYVGEDCKRFVIKVSTLKYPPFKALLDLAEDVFGFTNGSKLVIPCNENIFLNIIHNIGGPV</sequence>
<dbReference type="Proteomes" id="UP001157006">
    <property type="component" value="Chromosome 3"/>
</dbReference>
<evidence type="ECO:0000313" key="3">
    <source>
        <dbReference type="Proteomes" id="UP001157006"/>
    </source>
</evidence>
<evidence type="ECO:0008006" key="4">
    <source>
        <dbReference type="Google" id="ProtNLM"/>
    </source>
</evidence>
<gene>
    <name evidence="2" type="ORF">VFH_III117880</name>
</gene>
<evidence type="ECO:0000313" key="2">
    <source>
        <dbReference type="EMBL" id="CAI8604120.1"/>
    </source>
</evidence>
<proteinExistence type="inferred from homology"/>
<dbReference type="AlphaFoldDB" id="A0AAV1A0J0"/>
<dbReference type="InterPro" id="IPR003676">
    <property type="entry name" value="SAUR_fam"/>
</dbReference>
<name>A0AAV1A0J0_VICFA</name>
<dbReference type="Pfam" id="PF02519">
    <property type="entry name" value="Auxin_inducible"/>
    <property type="match status" value="1"/>
</dbReference>
<dbReference type="PANTHER" id="PTHR31929">
    <property type="entry name" value="SAUR-LIKE AUXIN-RESPONSIVE PROTEIN FAMILY-RELATED"/>
    <property type="match status" value="1"/>
</dbReference>